<evidence type="ECO:0000313" key="5">
    <source>
        <dbReference type="EMBL" id="GBP33268.1"/>
    </source>
</evidence>
<feature type="domain" description="Sushi" evidence="4">
    <location>
        <begin position="550"/>
        <end position="601"/>
    </location>
</feature>
<feature type="region of interest" description="Disordered" evidence="3">
    <location>
        <begin position="1"/>
        <end position="172"/>
    </location>
</feature>
<dbReference type="CDD" id="cd00033">
    <property type="entry name" value="CCP"/>
    <property type="match status" value="1"/>
</dbReference>
<reference evidence="5 6" key="1">
    <citation type="journal article" date="2019" name="Commun. Biol.">
        <title>The bagworm genome reveals a unique fibroin gene that provides high tensile strength.</title>
        <authorList>
            <person name="Kono N."/>
            <person name="Nakamura H."/>
            <person name="Ohtoshi R."/>
            <person name="Tomita M."/>
            <person name="Numata K."/>
            <person name="Arakawa K."/>
        </authorList>
    </citation>
    <scope>NUCLEOTIDE SEQUENCE [LARGE SCALE GENOMIC DNA]</scope>
</reference>
<dbReference type="Proteomes" id="UP000299102">
    <property type="component" value="Unassembled WGS sequence"/>
</dbReference>
<organism evidence="5 6">
    <name type="scientific">Eumeta variegata</name>
    <name type="common">Bagworm moth</name>
    <name type="synonym">Eumeta japonica</name>
    <dbReference type="NCBI Taxonomy" id="151549"/>
    <lineage>
        <taxon>Eukaryota</taxon>
        <taxon>Metazoa</taxon>
        <taxon>Ecdysozoa</taxon>
        <taxon>Arthropoda</taxon>
        <taxon>Hexapoda</taxon>
        <taxon>Insecta</taxon>
        <taxon>Pterygota</taxon>
        <taxon>Neoptera</taxon>
        <taxon>Endopterygota</taxon>
        <taxon>Lepidoptera</taxon>
        <taxon>Glossata</taxon>
        <taxon>Ditrysia</taxon>
        <taxon>Tineoidea</taxon>
        <taxon>Psychidae</taxon>
        <taxon>Oiketicinae</taxon>
        <taxon>Eumeta</taxon>
    </lineage>
</organism>
<dbReference type="OrthoDB" id="1728974at2759"/>
<dbReference type="EMBL" id="BGZK01000271">
    <property type="protein sequence ID" value="GBP33268.1"/>
    <property type="molecule type" value="Genomic_DNA"/>
</dbReference>
<evidence type="ECO:0000256" key="1">
    <source>
        <dbReference type="ARBA" id="ARBA00023157"/>
    </source>
</evidence>
<feature type="compositionally biased region" description="Polar residues" evidence="3">
    <location>
        <begin position="149"/>
        <end position="162"/>
    </location>
</feature>
<gene>
    <name evidence="5" type="primary">ZNF821</name>
    <name evidence="5" type="ORF">EVAR_5223_1</name>
</gene>
<evidence type="ECO:0000256" key="2">
    <source>
        <dbReference type="PROSITE-ProRule" id="PRU00302"/>
    </source>
</evidence>
<dbReference type="InterPro" id="IPR035976">
    <property type="entry name" value="Sushi/SCR/CCP_sf"/>
</dbReference>
<feature type="compositionally biased region" description="Basic and acidic residues" evidence="3">
    <location>
        <begin position="67"/>
        <end position="102"/>
    </location>
</feature>
<comment type="caution">
    <text evidence="2">Lacks conserved residue(s) required for the propagation of feature annotation.</text>
</comment>
<feature type="compositionally biased region" description="Basic and acidic residues" evidence="3">
    <location>
        <begin position="163"/>
        <end position="172"/>
    </location>
</feature>
<evidence type="ECO:0000313" key="6">
    <source>
        <dbReference type="Proteomes" id="UP000299102"/>
    </source>
</evidence>
<dbReference type="STRING" id="151549.A0A4C1V381"/>
<keyword evidence="2" id="KW-0768">Sushi</keyword>
<dbReference type="SUPFAM" id="SSF57535">
    <property type="entry name" value="Complement control module/SCR domain"/>
    <property type="match status" value="1"/>
</dbReference>
<feature type="compositionally biased region" description="Basic and acidic residues" evidence="3">
    <location>
        <begin position="40"/>
        <end position="56"/>
    </location>
</feature>
<keyword evidence="6" id="KW-1185">Reference proteome</keyword>
<proteinExistence type="predicted"/>
<evidence type="ECO:0000256" key="3">
    <source>
        <dbReference type="SAM" id="MobiDB-lite"/>
    </source>
</evidence>
<feature type="compositionally biased region" description="Basic and acidic residues" evidence="3">
    <location>
        <begin position="117"/>
        <end position="148"/>
    </location>
</feature>
<comment type="caution">
    <text evidence="5">The sequence shown here is derived from an EMBL/GenBank/DDBJ whole genome shotgun (WGS) entry which is preliminary data.</text>
</comment>
<accession>A0A4C1V381</accession>
<keyword evidence="1" id="KW-1015">Disulfide bond</keyword>
<evidence type="ECO:0000259" key="4">
    <source>
        <dbReference type="PROSITE" id="PS50923"/>
    </source>
</evidence>
<feature type="compositionally biased region" description="Polar residues" evidence="3">
    <location>
        <begin position="103"/>
        <end position="116"/>
    </location>
</feature>
<feature type="compositionally biased region" description="Basic and acidic residues" evidence="3">
    <location>
        <begin position="22"/>
        <end position="33"/>
    </location>
</feature>
<protein>
    <submittedName>
        <fullName evidence="5">Zinc finger protein 821</fullName>
    </submittedName>
</protein>
<dbReference type="Pfam" id="PF21107">
    <property type="entry name" value="STPRs"/>
    <property type="match status" value="1"/>
</dbReference>
<dbReference type="PROSITE" id="PS50923">
    <property type="entry name" value="SUSHI"/>
    <property type="match status" value="1"/>
</dbReference>
<sequence>MPRKRSNLSQYSRNAKRMRLVRSQETEEDREARLTSSQEHQARLRATETSAQRESRLSSQRSQTEATRIRESMEQREARLFTDREAHALSRESETFTDRETRLSSQSIRTANARSQETPEEREARLTADREAHALSRESETFTDREIRLSSQSIRTANARSQETPEERETRLTADREAHALSRESETFTDRETRLNSQRVRTLLSRELESSSDREFRLTADRERHNNARILESEDEYRQRLQTTRENYELIRLSEENYLLAERERVREIRHEETVDQRQSRLNADRLQHTVSRMLSSSIEDPENGAEIDILPWVIKEKSGYLYLPRIDYSEFASIGGIEICCQFCHALKWRKEPNGICCSGGKVLIENFHELPDFIKALLNVLFLRGSSTHEDINPNARAAELCRLPPYPRNGGYVVLNETSATLEDAFQRISLVECRIDRNKEGFEIKRFTCSFGQWHQDIIEHESDALHFYTSCDERNEVMTIKNFKCSSGAWYQKVFRETAESLHFHSSWCPSLCSECFGKKLAERLYPSLVKSQVARSQTRVGYYSLTSDPKVAQPEGMYDSLRLNYTCSVGYTLVGNKYVHCTKGVWSGALPKCTRFCRFIRQPGVEYLCGKADTGTNIGICGAHAPDGSKVIPRCSSPYYESRSPLKPMTCENGKWKNIAESKAD</sequence>
<dbReference type="Pfam" id="PF00084">
    <property type="entry name" value="Sushi"/>
    <property type="match status" value="1"/>
</dbReference>
<dbReference type="AlphaFoldDB" id="A0A4C1V381"/>
<dbReference type="InterPro" id="IPR000436">
    <property type="entry name" value="Sushi_SCR_CCP_dom"/>
</dbReference>
<name>A0A4C1V381_EUMVA</name>
<dbReference type="InterPro" id="IPR048998">
    <property type="entry name" value="STPR"/>
</dbReference>
<dbReference type="Gene3D" id="2.10.70.10">
    <property type="entry name" value="Complement Module, domain 1"/>
    <property type="match status" value="1"/>
</dbReference>